<accession>A0A6H1ZCD4</accession>
<organism evidence="1">
    <name type="scientific">viral metagenome</name>
    <dbReference type="NCBI Taxonomy" id="1070528"/>
    <lineage>
        <taxon>unclassified sequences</taxon>
        <taxon>metagenomes</taxon>
        <taxon>organismal metagenomes</taxon>
    </lineage>
</organism>
<gene>
    <name evidence="1" type="ORF">TM448A00186_0034</name>
    <name evidence="2" type="ORF">TM448B01012_0002</name>
</gene>
<protein>
    <submittedName>
        <fullName evidence="1">Uncharacterized protein</fullName>
    </submittedName>
</protein>
<name>A0A6H1ZCD4_9ZZZZ</name>
<evidence type="ECO:0000313" key="2">
    <source>
        <dbReference type="EMBL" id="QJH97437.1"/>
    </source>
</evidence>
<dbReference type="EMBL" id="MT143986">
    <property type="protein sequence ID" value="QJA45122.1"/>
    <property type="molecule type" value="Genomic_DNA"/>
</dbReference>
<reference evidence="1" key="1">
    <citation type="submission" date="2020-03" db="EMBL/GenBank/DDBJ databases">
        <title>The deep terrestrial virosphere.</title>
        <authorList>
            <person name="Holmfeldt K."/>
            <person name="Nilsson E."/>
            <person name="Simone D."/>
            <person name="Lopez-Fernandez M."/>
            <person name="Wu X."/>
            <person name="de Brujin I."/>
            <person name="Lundin D."/>
            <person name="Andersson A."/>
            <person name="Bertilsson S."/>
            <person name="Dopson M."/>
        </authorList>
    </citation>
    <scope>NUCLEOTIDE SEQUENCE</scope>
    <source>
        <strain evidence="1">TM448A00186</strain>
        <strain evidence="2">TM448B01012</strain>
    </source>
</reference>
<evidence type="ECO:0000313" key="1">
    <source>
        <dbReference type="EMBL" id="QJA45122.1"/>
    </source>
</evidence>
<dbReference type="AlphaFoldDB" id="A0A6H1ZCD4"/>
<proteinExistence type="predicted"/>
<sequence length="294" mass="34669">MISQADVRTILDFYKGNLIVQSEDEFDNPLSNIVGMLPYVNLLREICAVIKEYNETVEEAEEFIKDKSRNYESELFCVNVKRYADSTDLEEILDKMNVGSKEREYIIDNIDIDSMYEYWLDDHRRYIIDNFIEGGIHFSRKWMEDNVKPKILKGEKTGYPYLDKIRGKQKKLIELEKWIERDIKESGYLELFENAGFYGSSGGWFGACLSDKLEDDFDVLCNLSLDDPIGNASYFETYGERDICSLRGTVEDMKYKMEAIEWLLDYVKNYNDTLVFEEELKYRVAEIRKEYKNG</sequence>
<dbReference type="EMBL" id="MT144687">
    <property type="protein sequence ID" value="QJH97437.1"/>
    <property type="molecule type" value="Genomic_DNA"/>
</dbReference>